<proteinExistence type="predicted"/>
<reference evidence="2" key="1">
    <citation type="submission" date="2021-05" db="EMBL/GenBank/DDBJ databases">
        <authorList>
            <person name="Khan N."/>
        </authorList>
    </citation>
    <scope>NUCLEOTIDE SEQUENCE</scope>
</reference>
<accession>A0A8J2N628</accession>
<organism evidence="2 3">
    <name type="scientific">Fusarium equiseti</name>
    <name type="common">Fusarium scirpi</name>
    <dbReference type="NCBI Taxonomy" id="61235"/>
    <lineage>
        <taxon>Eukaryota</taxon>
        <taxon>Fungi</taxon>
        <taxon>Dikarya</taxon>
        <taxon>Ascomycota</taxon>
        <taxon>Pezizomycotina</taxon>
        <taxon>Sordariomycetes</taxon>
        <taxon>Hypocreomycetidae</taxon>
        <taxon>Hypocreales</taxon>
        <taxon>Nectriaceae</taxon>
        <taxon>Fusarium</taxon>
        <taxon>Fusarium incarnatum-equiseti species complex</taxon>
    </lineage>
</organism>
<feature type="compositionally biased region" description="Basic residues" evidence="1">
    <location>
        <begin position="100"/>
        <end position="114"/>
    </location>
</feature>
<feature type="region of interest" description="Disordered" evidence="1">
    <location>
        <begin position="1"/>
        <end position="117"/>
    </location>
</feature>
<gene>
    <name evidence="2" type="ORF">FEQUK3_LOCUS240</name>
</gene>
<evidence type="ECO:0000313" key="2">
    <source>
        <dbReference type="EMBL" id="CAG7554571.1"/>
    </source>
</evidence>
<evidence type="ECO:0000256" key="1">
    <source>
        <dbReference type="SAM" id="MobiDB-lite"/>
    </source>
</evidence>
<dbReference type="Proteomes" id="UP000693738">
    <property type="component" value="Unassembled WGS sequence"/>
</dbReference>
<dbReference type="AlphaFoldDB" id="A0A8J2N628"/>
<feature type="region of interest" description="Disordered" evidence="1">
    <location>
        <begin position="425"/>
        <end position="479"/>
    </location>
</feature>
<evidence type="ECO:0000313" key="3">
    <source>
        <dbReference type="Proteomes" id="UP000693738"/>
    </source>
</evidence>
<sequence>MADEEPPQKRCKLQIEAPFPKDFKEYGIPTNQFVWGPHEESRPEPSFDDDETASPPSIPGPYLTTPRKKLKPSVASRGRINKKPYQAPAVRPRPLAGRRTQPKPSRKNKTKPPQKRGLLDLPAEIREEIYRGLLVSHKPIPVYDGWKRVYQREKPGLDISILMVCKKVFNEAIGVLYGENTFLYRLRDKPTPSHVINNVHELARSNAYVPELGPRETYTTVFGDEDVRARAVHEAGTIDFQKYAYLFRYITLQADHNRYESYTMQFMADAIKMFAQEPGKTNIHTLTIIVSPQYKNGNFTFVDWFDSKSEIVMALKAVCCEIIRIKIWNKRLNDNIGVPFSLILLRAHQLRFVKQLRYQKIQDEKSQDKGVKGKKRSRRPDIWKGDEKMRKLRYKRLGEIYKKLNGLRAFVHKACKKHLQPHVMRMGDRGDASEDEDEDDGENWDVIFHDTLVEDNSAAEDADDESSAQSEDNDSEYEE</sequence>
<feature type="compositionally biased region" description="Acidic residues" evidence="1">
    <location>
        <begin position="433"/>
        <end position="443"/>
    </location>
</feature>
<name>A0A8J2N628_FUSEQ</name>
<dbReference type="PANTHER" id="PTHR42085">
    <property type="entry name" value="F-BOX DOMAIN-CONTAINING PROTEIN"/>
    <property type="match status" value="1"/>
</dbReference>
<dbReference type="InterPro" id="IPR038883">
    <property type="entry name" value="AN11006-like"/>
</dbReference>
<dbReference type="PANTHER" id="PTHR42085:SF8">
    <property type="entry name" value="F-BOX DOMAIN-CONTAINING PROTEIN"/>
    <property type="match status" value="1"/>
</dbReference>
<protein>
    <submittedName>
        <fullName evidence="2">Uncharacterized protein</fullName>
    </submittedName>
</protein>
<dbReference type="EMBL" id="CAJSTJ010000011">
    <property type="protein sequence ID" value="CAG7554571.1"/>
    <property type="molecule type" value="Genomic_DNA"/>
</dbReference>
<comment type="caution">
    <text evidence="2">The sequence shown here is derived from an EMBL/GenBank/DDBJ whole genome shotgun (WGS) entry which is preliminary data.</text>
</comment>
<feature type="compositionally biased region" description="Acidic residues" evidence="1">
    <location>
        <begin position="457"/>
        <end position="479"/>
    </location>
</feature>